<dbReference type="AlphaFoldDB" id="A0A2G8KZ09"/>
<feature type="compositionally biased region" description="Basic and acidic residues" evidence="2">
    <location>
        <begin position="203"/>
        <end position="221"/>
    </location>
</feature>
<dbReference type="STRING" id="307972.A0A2G8KZ09"/>
<dbReference type="InterPro" id="IPR055310">
    <property type="entry name" value="CEP112"/>
</dbReference>
<feature type="compositionally biased region" description="Low complexity" evidence="2">
    <location>
        <begin position="153"/>
        <end position="164"/>
    </location>
</feature>
<sequence length="439" mass="51023">MGSMGRLIFSVKKTISDRKIHGFSHMENPLHFKLTKSLNLQPPKSSNRQRCALWIKKLCEPTGHGITAGPLPTLPDYMSIYFDEPTQTKSPRLREEGYHSLPDWVDTELVNSGRTNPRASRTRQRLFDSDIGKLSSPDVTETGSLGMHERKSSLVNHSLSSSSSSDDHQVFSHKDTHIKYQQKDSVSLKYSPKQSTVVDLPDPDGRQGRRSERRDKVEKQTIPDSKPKHRLTLENKQGSSKFTEEAAQVEREVELRTKLLETRFHEEKLIIQQRHDEAIQKILDRKNAEIEEMKHQYRSKTKDLEETNKKLERKVHSATRDVASVKETKDKQIRELRKMLEQTNQTSQNHFEKMLQGALADIEQEKFEMQKEHTKGIQDILEDTNIRLQKMEMEYNEQVDKHATVIKELESRIHQLTADSEKQDTFKVTFSKIKMTWRG</sequence>
<feature type="coiled-coil region" evidence="1">
    <location>
        <begin position="381"/>
        <end position="419"/>
    </location>
</feature>
<organism evidence="3 4">
    <name type="scientific">Stichopus japonicus</name>
    <name type="common">Sea cucumber</name>
    <dbReference type="NCBI Taxonomy" id="307972"/>
    <lineage>
        <taxon>Eukaryota</taxon>
        <taxon>Metazoa</taxon>
        <taxon>Echinodermata</taxon>
        <taxon>Eleutherozoa</taxon>
        <taxon>Echinozoa</taxon>
        <taxon>Holothuroidea</taxon>
        <taxon>Aspidochirotacea</taxon>
        <taxon>Aspidochirotida</taxon>
        <taxon>Stichopodidae</taxon>
        <taxon>Apostichopus</taxon>
    </lineage>
</organism>
<keyword evidence="4" id="KW-1185">Reference proteome</keyword>
<evidence type="ECO:0000256" key="1">
    <source>
        <dbReference type="SAM" id="Coils"/>
    </source>
</evidence>
<accession>A0A2G8KZ09</accession>
<gene>
    <name evidence="3" type="ORF">BSL78_09922</name>
</gene>
<name>A0A2G8KZ09_STIJA</name>
<keyword evidence="1" id="KW-0175">Coiled coil</keyword>
<reference evidence="3 4" key="1">
    <citation type="journal article" date="2017" name="PLoS Biol.">
        <title>The sea cucumber genome provides insights into morphological evolution and visceral regeneration.</title>
        <authorList>
            <person name="Zhang X."/>
            <person name="Sun L."/>
            <person name="Yuan J."/>
            <person name="Sun Y."/>
            <person name="Gao Y."/>
            <person name="Zhang L."/>
            <person name="Li S."/>
            <person name="Dai H."/>
            <person name="Hamel J.F."/>
            <person name="Liu C."/>
            <person name="Yu Y."/>
            <person name="Liu S."/>
            <person name="Lin W."/>
            <person name="Guo K."/>
            <person name="Jin S."/>
            <person name="Xu P."/>
            <person name="Storey K.B."/>
            <person name="Huan P."/>
            <person name="Zhang T."/>
            <person name="Zhou Y."/>
            <person name="Zhang J."/>
            <person name="Lin C."/>
            <person name="Li X."/>
            <person name="Xing L."/>
            <person name="Huo D."/>
            <person name="Sun M."/>
            <person name="Wang L."/>
            <person name="Mercier A."/>
            <person name="Li F."/>
            <person name="Yang H."/>
            <person name="Xiang J."/>
        </authorList>
    </citation>
    <scope>NUCLEOTIDE SEQUENCE [LARGE SCALE GENOMIC DNA]</scope>
    <source>
        <strain evidence="3">Shaxun</strain>
        <tissue evidence="3">Muscle</tissue>
    </source>
</reference>
<proteinExistence type="predicted"/>
<dbReference type="PANTHER" id="PTHR18871">
    <property type="entry name" value="CENTROSOMAL PROTEIN OF 112 KDA"/>
    <property type="match status" value="1"/>
</dbReference>
<evidence type="ECO:0000313" key="3">
    <source>
        <dbReference type="EMBL" id="PIK53212.1"/>
    </source>
</evidence>
<evidence type="ECO:0000313" key="4">
    <source>
        <dbReference type="Proteomes" id="UP000230750"/>
    </source>
</evidence>
<feature type="compositionally biased region" description="Basic and acidic residues" evidence="2">
    <location>
        <begin position="165"/>
        <end position="182"/>
    </location>
</feature>
<dbReference type="OrthoDB" id="78101at2759"/>
<dbReference type="EMBL" id="MRZV01000296">
    <property type="protein sequence ID" value="PIK53212.1"/>
    <property type="molecule type" value="Genomic_DNA"/>
</dbReference>
<dbReference type="PANTHER" id="PTHR18871:SF2">
    <property type="entry name" value="CENTROSOMAL PROTEIN OF 112 KDA"/>
    <property type="match status" value="1"/>
</dbReference>
<protein>
    <submittedName>
        <fullName evidence="3">Putative centrosomal protein</fullName>
    </submittedName>
</protein>
<feature type="compositionally biased region" description="Polar residues" evidence="2">
    <location>
        <begin position="109"/>
        <end position="119"/>
    </location>
</feature>
<feature type="region of interest" description="Disordered" evidence="2">
    <location>
        <begin position="109"/>
        <end position="245"/>
    </location>
</feature>
<comment type="caution">
    <text evidence="3">The sequence shown here is derived from an EMBL/GenBank/DDBJ whole genome shotgun (WGS) entry which is preliminary data.</text>
</comment>
<dbReference type="Proteomes" id="UP000230750">
    <property type="component" value="Unassembled WGS sequence"/>
</dbReference>
<feature type="coiled-coil region" evidence="1">
    <location>
        <begin position="283"/>
        <end position="353"/>
    </location>
</feature>
<evidence type="ECO:0000256" key="2">
    <source>
        <dbReference type="SAM" id="MobiDB-lite"/>
    </source>
</evidence>